<dbReference type="Proteomes" id="UP000509241">
    <property type="component" value="Chromosome"/>
</dbReference>
<dbReference type="GO" id="GO:1904680">
    <property type="term" value="F:peptide transmembrane transporter activity"/>
    <property type="evidence" value="ECO:0007669"/>
    <property type="project" value="TreeGrafter"/>
</dbReference>
<accession>A0A7D5H9D6</accession>
<feature type="domain" description="Solute-binding protein family 5" evidence="4">
    <location>
        <begin position="90"/>
        <end position="413"/>
    </location>
</feature>
<keyword evidence="2" id="KW-0813">Transport</keyword>
<organism evidence="5 6">
    <name type="scientific">Natrinema halophilum</name>
    <dbReference type="NCBI Taxonomy" id="1699371"/>
    <lineage>
        <taxon>Archaea</taxon>
        <taxon>Methanobacteriati</taxon>
        <taxon>Methanobacteriota</taxon>
        <taxon>Stenosarchaea group</taxon>
        <taxon>Halobacteria</taxon>
        <taxon>Halobacteriales</taxon>
        <taxon>Natrialbaceae</taxon>
        <taxon>Natrinema</taxon>
    </lineage>
</organism>
<dbReference type="InterPro" id="IPR000914">
    <property type="entry name" value="SBP_5_dom"/>
</dbReference>
<evidence type="ECO:0000313" key="6">
    <source>
        <dbReference type="Proteomes" id="UP000509241"/>
    </source>
</evidence>
<evidence type="ECO:0000259" key="4">
    <source>
        <dbReference type="Pfam" id="PF00496"/>
    </source>
</evidence>
<keyword evidence="6" id="KW-1185">Reference proteome</keyword>
<gene>
    <name evidence="5" type="ORF">HYG82_15710</name>
</gene>
<dbReference type="Gene3D" id="3.90.76.10">
    <property type="entry name" value="Dipeptide-binding Protein, Domain 1"/>
    <property type="match status" value="1"/>
</dbReference>
<sequence length="569" mass="64447">MVRSQRSGDYSDIVSRRKFVSLAGATGVAAVAGCLDGGGGGGNDWFDATQVNFDPSNYHWNLLAGWEIPQDRFGMFAQWTQYLIKEDTFHSHLIKEWTHENGKMILTLSEEFTWGSGDNVTADDLVFQLDIFKAADKAIWQFIEGAEATGEYELTISYPEGTNKDIIEYALLGTQAAYSPENWEGMNWEEDPAGVEILDPDPSGPIGLTDHTDNYAQTEPRDGLDDHADHHLADHYNWEGYRVKHRDGNNKAHQSFINGDTDGQHSLFVDPDVLQQFPEEIHEFRIPGGFGMAIWFDHETEPWNQREVRQALYYSINRESVITSVGESTKISHHPAPTGLTWETVDEWFDSKEPDGFTVYERDVDKAEELLSEAGYDMGEITVELTYPQSWSDWATAAQTIVDHLNDAGWDASGDPRKEGPGGYLESTDVYVARHTDGGKPRMNHPYFSLDFILRNRTFNTEKHFANYPTTVELDGETIDIEAELQAFATANDEATEKEIVERLARVVNEDVPCIYVTEKYEQSFIHGGPFEIDAESPHCYSYWPLWWLPKVDESLDGYDTPGLMKKTD</sequence>
<evidence type="ECO:0000313" key="5">
    <source>
        <dbReference type="EMBL" id="QLG50195.1"/>
    </source>
</evidence>
<dbReference type="OrthoDB" id="233597at2157"/>
<dbReference type="EMBL" id="CP058601">
    <property type="protein sequence ID" value="QLG50195.1"/>
    <property type="molecule type" value="Genomic_DNA"/>
</dbReference>
<dbReference type="Pfam" id="PF00496">
    <property type="entry name" value="SBP_bac_5"/>
    <property type="match status" value="1"/>
</dbReference>
<evidence type="ECO:0000256" key="2">
    <source>
        <dbReference type="ARBA" id="ARBA00022448"/>
    </source>
</evidence>
<comment type="similarity">
    <text evidence="1">Belongs to the bacterial solute-binding protein 5 family.</text>
</comment>
<dbReference type="PANTHER" id="PTHR30290">
    <property type="entry name" value="PERIPLASMIC BINDING COMPONENT OF ABC TRANSPORTER"/>
    <property type="match status" value="1"/>
</dbReference>
<name>A0A7D5H9D6_9EURY</name>
<dbReference type="SUPFAM" id="SSF53850">
    <property type="entry name" value="Periplasmic binding protein-like II"/>
    <property type="match status" value="1"/>
</dbReference>
<reference evidence="5 6" key="1">
    <citation type="submission" date="2020-07" db="EMBL/GenBank/DDBJ databases">
        <authorList>
            <person name="Cui H."/>
        </authorList>
    </citation>
    <scope>NUCLEOTIDE SEQUENCE [LARGE SCALE GENOMIC DNA]</scope>
    <source>
        <strain evidence="5 6">YPL8</strain>
    </source>
</reference>
<dbReference type="GeneID" id="56034767"/>
<proteinExistence type="inferred from homology"/>
<dbReference type="InterPro" id="IPR039424">
    <property type="entry name" value="SBP_5"/>
</dbReference>
<dbReference type="PANTHER" id="PTHR30290:SF9">
    <property type="entry name" value="OLIGOPEPTIDE-BINDING PROTEIN APPA"/>
    <property type="match status" value="1"/>
</dbReference>
<evidence type="ECO:0000256" key="1">
    <source>
        <dbReference type="ARBA" id="ARBA00005695"/>
    </source>
</evidence>
<dbReference type="AlphaFoldDB" id="A0A7D5H9D6"/>
<dbReference type="Gene3D" id="3.10.105.10">
    <property type="entry name" value="Dipeptide-binding Protein, Domain 3"/>
    <property type="match status" value="1"/>
</dbReference>
<evidence type="ECO:0000256" key="3">
    <source>
        <dbReference type="ARBA" id="ARBA00022729"/>
    </source>
</evidence>
<dbReference type="GO" id="GO:0015833">
    <property type="term" value="P:peptide transport"/>
    <property type="evidence" value="ECO:0007669"/>
    <property type="project" value="TreeGrafter"/>
</dbReference>
<dbReference type="RefSeq" id="WP_179262466.1">
    <property type="nucleotide sequence ID" value="NZ_CP058601.1"/>
</dbReference>
<protein>
    <recommendedName>
        <fullName evidence="4">Solute-binding protein family 5 domain-containing protein</fullName>
    </recommendedName>
</protein>
<dbReference type="Gene3D" id="3.40.190.10">
    <property type="entry name" value="Periplasmic binding protein-like II"/>
    <property type="match status" value="1"/>
</dbReference>
<dbReference type="KEGG" id="haly:HYG82_15710"/>
<dbReference type="PROSITE" id="PS51257">
    <property type="entry name" value="PROKAR_LIPOPROTEIN"/>
    <property type="match status" value="1"/>
</dbReference>
<keyword evidence="3" id="KW-0732">Signal</keyword>